<gene>
    <name evidence="2" type="ORF">HNQ47_000920</name>
</gene>
<reference evidence="2 3" key="1">
    <citation type="submission" date="2020-08" db="EMBL/GenBank/DDBJ databases">
        <title>Genomic Encyclopedia of Type Strains, Phase IV (KMG-IV): sequencing the most valuable type-strain genomes for metagenomic binning, comparative biology and taxonomic classification.</title>
        <authorList>
            <person name="Goeker M."/>
        </authorList>
    </citation>
    <scope>NUCLEOTIDE SEQUENCE [LARGE SCALE GENOMIC DNA]</scope>
    <source>
        <strain evidence="2 3">DSM 25799</strain>
    </source>
</reference>
<dbReference type="InterPro" id="IPR001173">
    <property type="entry name" value="Glyco_trans_2-like"/>
</dbReference>
<dbReference type="Pfam" id="PF00535">
    <property type="entry name" value="Glycos_transf_2"/>
    <property type="match status" value="1"/>
</dbReference>
<dbReference type="SUPFAM" id="SSF53448">
    <property type="entry name" value="Nucleotide-diphospho-sugar transferases"/>
    <property type="match status" value="1"/>
</dbReference>
<evidence type="ECO:0000313" key="3">
    <source>
        <dbReference type="Proteomes" id="UP000539953"/>
    </source>
</evidence>
<comment type="caution">
    <text evidence="2">The sequence shown here is derived from an EMBL/GenBank/DDBJ whole genome shotgun (WGS) entry which is preliminary data.</text>
</comment>
<dbReference type="InterPro" id="IPR029044">
    <property type="entry name" value="Nucleotide-diphossugar_trans"/>
</dbReference>
<dbReference type="PANTHER" id="PTHR22916:SF3">
    <property type="entry name" value="UDP-GLCNAC:BETAGAL BETA-1,3-N-ACETYLGLUCOSAMINYLTRANSFERASE-LIKE PROTEIN 1"/>
    <property type="match status" value="1"/>
</dbReference>
<dbReference type="Gene3D" id="3.90.550.10">
    <property type="entry name" value="Spore Coat Polysaccharide Biosynthesis Protein SpsA, Chain A"/>
    <property type="match status" value="1"/>
</dbReference>
<dbReference type="Proteomes" id="UP000539953">
    <property type="component" value="Unassembled WGS sequence"/>
</dbReference>
<feature type="domain" description="Glycosyltransferase 2-like" evidence="1">
    <location>
        <begin position="4"/>
        <end position="160"/>
    </location>
</feature>
<organism evidence="2 3">
    <name type="scientific">Catenisphaera adipataccumulans</name>
    <dbReference type="NCBI Taxonomy" id="700500"/>
    <lineage>
        <taxon>Bacteria</taxon>
        <taxon>Bacillati</taxon>
        <taxon>Bacillota</taxon>
        <taxon>Erysipelotrichia</taxon>
        <taxon>Erysipelotrichales</taxon>
        <taxon>Erysipelotrichaceae</taxon>
        <taxon>Catenisphaera</taxon>
    </lineage>
</organism>
<evidence type="ECO:0000259" key="1">
    <source>
        <dbReference type="Pfam" id="PF00535"/>
    </source>
</evidence>
<protein>
    <submittedName>
        <fullName evidence="2">Glycosyltransferase involved in cell wall biosynthesis</fullName>
    </submittedName>
</protein>
<keyword evidence="3" id="KW-1185">Reference proteome</keyword>
<name>A0A7W8CZN2_9FIRM</name>
<dbReference type="RefSeq" id="WP_183328015.1">
    <property type="nucleotide sequence ID" value="NZ_JACHHK010000003.1"/>
</dbReference>
<evidence type="ECO:0000313" key="2">
    <source>
        <dbReference type="EMBL" id="MBB5182900.1"/>
    </source>
</evidence>
<keyword evidence="2" id="KW-0808">Transferase</keyword>
<accession>A0A7W8CZN2</accession>
<dbReference type="AlphaFoldDB" id="A0A7W8CZN2"/>
<dbReference type="PANTHER" id="PTHR22916">
    <property type="entry name" value="GLYCOSYLTRANSFERASE"/>
    <property type="match status" value="1"/>
</dbReference>
<proteinExistence type="predicted"/>
<sequence>MSVSVAMAVCNGEAYLAAQIRSILPQLSAQDELIVSVDPSTDRTREVLDSFQDQIQVFEGPGKGVTANFANALSHCHNAVIFLCDQDDLWMPDKVKKVTAAFVPGVTVVMHDAKIIDADRKEIAPSFFAERHVKHGIYQNMMKNSYIGCCMAFRKELLDVILPFPKELPMHDQYIGIVGEMMGTSIFLPEPLLLYRRHGQNASAMHHADVKQMLIWRKQIYKAVKAAKKKVKQNDFSRNGRL</sequence>
<dbReference type="GO" id="GO:0016758">
    <property type="term" value="F:hexosyltransferase activity"/>
    <property type="evidence" value="ECO:0007669"/>
    <property type="project" value="UniProtKB-ARBA"/>
</dbReference>
<dbReference type="EMBL" id="JACHHK010000003">
    <property type="protein sequence ID" value="MBB5182900.1"/>
    <property type="molecule type" value="Genomic_DNA"/>
</dbReference>